<proteinExistence type="predicted"/>
<dbReference type="Pfam" id="PF13837">
    <property type="entry name" value="Myb_DNA-bind_4"/>
    <property type="match status" value="1"/>
</dbReference>
<evidence type="ECO:0000259" key="2">
    <source>
        <dbReference type="Pfam" id="PF13837"/>
    </source>
</evidence>
<feature type="compositionally biased region" description="Low complexity" evidence="1">
    <location>
        <begin position="71"/>
        <end position="80"/>
    </location>
</feature>
<feature type="compositionally biased region" description="Pro residues" evidence="1">
    <location>
        <begin position="84"/>
        <end position="103"/>
    </location>
</feature>
<feature type="region of interest" description="Disordered" evidence="1">
    <location>
        <begin position="280"/>
        <end position="312"/>
    </location>
</feature>
<dbReference type="EMBL" id="JAVXUP010000750">
    <property type="protein sequence ID" value="KAK3021646.1"/>
    <property type="molecule type" value="Genomic_DNA"/>
</dbReference>
<dbReference type="PANTHER" id="PTHR31307">
    <property type="entry name" value="TRIHELIX TRANSCRIPTION FACTOR ASIL2"/>
    <property type="match status" value="1"/>
</dbReference>
<evidence type="ECO:0000256" key="1">
    <source>
        <dbReference type="SAM" id="MobiDB-lite"/>
    </source>
</evidence>
<reference evidence="3" key="1">
    <citation type="submission" date="2022-12" db="EMBL/GenBank/DDBJ databases">
        <title>Draft genome assemblies for two species of Escallonia (Escalloniales).</title>
        <authorList>
            <person name="Chanderbali A."/>
            <person name="Dervinis C."/>
            <person name="Anghel I."/>
            <person name="Soltis D."/>
            <person name="Soltis P."/>
            <person name="Zapata F."/>
        </authorList>
    </citation>
    <scope>NUCLEOTIDE SEQUENCE</scope>
    <source>
        <strain evidence="3">UCBG64.0493</strain>
        <tissue evidence="3">Leaf</tissue>
    </source>
</reference>
<accession>A0AA89B4H1</accession>
<dbReference type="SUPFAM" id="SSF81995">
    <property type="entry name" value="beta-sandwich domain of Sec23/24"/>
    <property type="match status" value="1"/>
</dbReference>
<feature type="region of interest" description="Disordered" evidence="1">
    <location>
        <begin position="213"/>
        <end position="262"/>
    </location>
</feature>
<comment type="caution">
    <text evidence="3">The sequence shown here is derived from an EMBL/GenBank/DDBJ whole genome shotgun (WGS) entry which is preliminary data.</text>
</comment>
<dbReference type="AlphaFoldDB" id="A0AA89B4H1"/>
<dbReference type="Gene3D" id="1.10.10.60">
    <property type="entry name" value="Homeodomain-like"/>
    <property type="match status" value="1"/>
</dbReference>
<feature type="compositionally biased region" description="Acidic residues" evidence="1">
    <location>
        <begin position="231"/>
        <end position="240"/>
    </location>
</feature>
<sequence length="379" mass="41966">MATTNSSPPPSSPLQPPPPPVSSPPPTSPPPPPPQHPDENSGQPQPPPSFSPSPSNPNSPKPPPSPPPPQSQDSDQHSGQLQPSPSPTPTPSNPNSPKPPSPSPIETQIISSTTTSSPSKKIPPLPWTHQETISLIQAYQDKWYSLKRGQLKANQWEEVAVAVAARCGYDESSKSAIQCRHKIEKLRKRYRADRLKPHPNSWPYFEPMDRLERGPLPISARPMSIAKPNPNEEESESGDDVIDHGDLSRRNKSKSINHIVRGGGSNVSERVLRVSRNNPTIGWKQKREELSETSDDDNDSDDEEEEGGGVGMGLAGEIKAFAESFVRVEKKKIEMMRDTERFRAEMENKRMEMILESHRKIVDTIHRAFGSHKKTKVAQ</sequence>
<evidence type="ECO:0000313" key="4">
    <source>
        <dbReference type="Proteomes" id="UP001188597"/>
    </source>
</evidence>
<dbReference type="SMART" id="SM00595">
    <property type="entry name" value="MADF"/>
    <property type="match status" value="1"/>
</dbReference>
<gene>
    <name evidence="3" type="ORF">RJ639_046370</name>
</gene>
<organism evidence="3 4">
    <name type="scientific">Escallonia herrerae</name>
    <dbReference type="NCBI Taxonomy" id="1293975"/>
    <lineage>
        <taxon>Eukaryota</taxon>
        <taxon>Viridiplantae</taxon>
        <taxon>Streptophyta</taxon>
        <taxon>Embryophyta</taxon>
        <taxon>Tracheophyta</taxon>
        <taxon>Spermatophyta</taxon>
        <taxon>Magnoliopsida</taxon>
        <taxon>eudicotyledons</taxon>
        <taxon>Gunneridae</taxon>
        <taxon>Pentapetalae</taxon>
        <taxon>asterids</taxon>
        <taxon>campanulids</taxon>
        <taxon>Escalloniales</taxon>
        <taxon>Escalloniaceae</taxon>
        <taxon>Escallonia</taxon>
    </lineage>
</organism>
<dbReference type="Proteomes" id="UP001188597">
    <property type="component" value="Unassembled WGS sequence"/>
</dbReference>
<feature type="compositionally biased region" description="Acidic residues" evidence="1">
    <location>
        <begin position="291"/>
        <end position="307"/>
    </location>
</feature>
<feature type="region of interest" description="Disordered" evidence="1">
    <location>
        <begin position="1"/>
        <end position="125"/>
    </location>
</feature>
<name>A0AA89B4H1_9ASTE</name>
<dbReference type="FunFam" id="1.10.10.60:FF:000152">
    <property type="entry name" value="Trihelix transcription factor ASIL2"/>
    <property type="match status" value="1"/>
</dbReference>
<protein>
    <recommendedName>
        <fullName evidence="2">Myb/SANT-like DNA-binding domain-containing protein</fullName>
    </recommendedName>
</protein>
<feature type="compositionally biased region" description="Low complexity" evidence="1">
    <location>
        <begin position="104"/>
        <end position="120"/>
    </location>
</feature>
<feature type="domain" description="Myb/SANT-like DNA-binding" evidence="2">
    <location>
        <begin position="127"/>
        <end position="211"/>
    </location>
</feature>
<feature type="compositionally biased region" description="Pro residues" evidence="1">
    <location>
        <begin position="44"/>
        <end position="70"/>
    </location>
</feature>
<dbReference type="PANTHER" id="PTHR31307:SF3">
    <property type="entry name" value="HOMEODOMAIN-LIKE SUPERFAMILY PROTEIN"/>
    <property type="match status" value="1"/>
</dbReference>
<evidence type="ECO:0000313" key="3">
    <source>
        <dbReference type="EMBL" id="KAK3021646.1"/>
    </source>
</evidence>
<dbReference type="InterPro" id="IPR044823">
    <property type="entry name" value="ASIL1/2-like"/>
</dbReference>
<feature type="compositionally biased region" description="Pro residues" evidence="1">
    <location>
        <begin position="7"/>
        <end position="35"/>
    </location>
</feature>
<dbReference type="InterPro" id="IPR044822">
    <property type="entry name" value="Myb_DNA-bind_4"/>
</dbReference>
<keyword evidence="4" id="KW-1185">Reference proteome</keyword>